<evidence type="ECO:0000256" key="1">
    <source>
        <dbReference type="SAM" id="Phobius"/>
    </source>
</evidence>
<evidence type="ECO:0000313" key="2">
    <source>
        <dbReference type="EMBL" id="NVL07786.1"/>
    </source>
</evidence>
<protein>
    <submittedName>
        <fullName evidence="2">Uncharacterized protein</fullName>
    </submittedName>
</protein>
<sequence>MSTIIALLFIVAAWLVGIAAWVTHVIFCIKTASYVFLIAGALVAPVGIIHGIGLWFGAW</sequence>
<dbReference type="AlphaFoldDB" id="A0A974ADL4"/>
<feature type="transmembrane region" description="Helical" evidence="1">
    <location>
        <begin position="34"/>
        <end position="56"/>
    </location>
</feature>
<proteinExistence type="predicted"/>
<accession>A0A974ADL4</accession>
<feature type="transmembrane region" description="Helical" evidence="1">
    <location>
        <begin position="6"/>
        <end position="27"/>
    </location>
</feature>
<comment type="caution">
    <text evidence="2">The sequence shown here is derived from an EMBL/GenBank/DDBJ whole genome shotgun (WGS) entry which is preliminary data.</text>
</comment>
<keyword evidence="1" id="KW-1133">Transmembrane helix</keyword>
<organism evidence="2">
    <name type="scientific">Bradyrhizobium quebecense</name>
    <dbReference type="NCBI Taxonomy" id="2748629"/>
    <lineage>
        <taxon>Bacteria</taxon>
        <taxon>Pseudomonadati</taxon>
        <taxon>Pseudomonadota</taxon>
        <taxon>Alphaproteobacteria</taxon>
        <taxon>Hyphomicrobiales</taxon>
        <taxon>Nitrobacteraceae</taxon>
        <taxon>Bradyrhizobium</taxon>
    </lineage>
</organism>
<keyword evidence="1" id="KW-0812">Transmembrane</keyword>
<reference evidence="2" key="1">
    <citation type="submission" date="2020-06" db="EMBL/GenBank/DDBJ databases">
        <title>Whole Genome Sequence of Bradyrhizobium sp. Strain 66S1MB.</title>
        <authorList>
            <person name="Bromfield E."/>
            <person name="Cloutier S."/>
        </authorList>
    </citation>
    <scope>NUCLEOTIDE SEQUENCE</scope>
    <source>
        <strain evidence="2">66S1MB</strain>
    </source>
</reference>
<dbReference type="EMBL" id="JABWSX010000001">
    <property type="protein sequence ID" value="NVL07786.1"/>
    <property type="molecule type" value="Genomic_DNA"/>
</dbReference>
<keyword evidence="1" id="KW-0472">Membrane</keyword>
<name>A0A974ADL4_9BRAD</name>
<gene>
    <name evidence="2" type="ORF">HU230_18965</name>
</gene>
<dbReference type="RefSeq" id="WP_176531404.1">
    <property type="nucleotide sequence ID" value="NZ_CP088022.1"/>
</dbReference>